<dbReference type="EC" id="3.1.3.18" evidence="4"/>
<evidence type="ECO:0000256" key="4">
    <source>
        <dbReference type="ARBA" id="ARBA00013078"/>
    </source>
</evidence>
<evidence type="ECO:0000313" key="7">
    <source>
        <dbReference type="Proteomes" id="UP001370348"/>
    </source>
</evidence>
<name>A0ABZ2M979_9BACT</name>
<dbReference type="Gene3D" id="3.40.50.2020">
    <property type="match status" value="1"/>
</dbReference>
<evidence type="ECO:0000256" key="3">
    <source>
        <dbReference type="ARBA" id="ARBA00006171"/>
    </source>
</evidence>
<proteinExistence type="inferred from homology"/>
<dbReference type="CDD" id="cd06223">
    <property type="entry name" value="PRTases_typeI"/>
    <property type="match status" value="1"/>
</dbReference>
<dbReference type="SFLD" id="SFLDS00003">
    <property type="entry name" value="Haloacid_Dehalogenase"/>
    <property type="match status" value="1"/>
</dbReference>
<organism evidence="6 7">
    <name type="scientific">Pendulispora albinea</name>
    <dbReference type="NCBI Taxonomy" id="2741071"/>
    <lineage>
        <taxon>Bacteria</taxon>
        <taxon>Pseudomonadati</taxon>
        <taxon>Myxococcota</taxon>
        <taxon>Myxococcia</taxon>
        <taxon>Myxococcales</taxon>
        <taxon>Sorangiineae</taxon>
        <taxon>Pendulisporaceae</taxon>
        <taxon>Pendulispora</taxon>
    </lineage>
</organism>
<accession>A0ABZ2M979</accession>
<dbReference type="InterPro" id="IPR023214">
    <property type="entry name" value="HAD_sf"/>
</dbReference>
<feature type="domain" description="Phosphoribosyltransferase" evidence="5">
    <location>
        <begin position="290"/>
        <end position="426"/>
    </location>
</feature>
<dbReference type="PANTHER" id="PTHR43434:SF1">
    <property type="entry name" value="PHOSPHOGLYCOLATE PHOSPHATASE"/>
    <property type="match status" value="1"/>
</dbReference>
<evidence type="ECO:0000256" key="2">
    <source>
        <dbReference type="ARBA" id="ARBA00004818"/>
    </source>
</evidence>
<dbReference type="InterPro" id="IPR023198">
    <property type="entry name" value="PGP-like_dom2"/>
</dbReference>
<dbReference type="InterPro" id="IPR029057">
    <property type="entry name" value="PRTase-like"/>
</dbReference>
<evidence type="ECO:0000256" key="1">
    <source>
        <dbReference type="ARBA" id="ARBA00000830"/>
    </source>
</evidence>
<sequence>MIRAIISDFDGTLCDTQRAISTVLAETFRARGQTAPSADAIDATLARGITLEETIAALAPEIAPASDECREWVTVYRQIYNGGLGVHATAAFPGVREALASLAEAGVPLVIVSNKGEVAVQNTLRHLELEAYVHTVIAAKGDLATKPDPKSFEQRIAPVFPDVEPADFLVVGDTPTDIRYARAIGAQSAWVSFGYGAPDACRALGPDYTVARWSDLARLIEQAREALPPVAQTAQLCVLDKMDREGPPSRLSTYLRAFCQADIPRHKAQQMISSMTRHLLTSPHAELARPELLVPIARAGMAMWPIANSHFGGPPSCFAIGKKEKGSNKVDVQTSTGLRADTRHVLVLDTVSATGDTVVATAAALRERLPGARIEAAICYAAPEAVETILASNAVDRLVVGVRATGCDAGWLVPRIQGDAGEKLFGHVERHVEHHAERAA</sequence>
<dbReference type="Gene3D" id="1.10.150.240">
    <property type="entry name" value="Putative phosphatase, domain 2"/>
    <property type="match status" value="1"/>
</dbReference>
<dbReference type="EMBL" id="CP089984">
    <property type="protein sequence ID" value="WXB19048.1"/>
    <property type="molecule type" value="Genomic_DNA"/>
</dbReference>
<dbReference type="PANTHER" id="PTHR43434">
    <property type="entry name" value="PHOSPHOGLYCOLATE PHOSPHATASE"/>
    <property type="match status" value="1"/>
</dbReference>
<dbReference type="InterPro" id="IPR050155">
    <property type="entry name" value="HAD-like_hydrolase_sf"/>
</dbReference>
<dbReference type="Gene3D" id="3.40.50.1000">
    <property type="entry name" value="HAD superfamily/HAD-like"/>
    <property type="match status" value="1"/>
</dbReference>
<dbReference type="SFLD" id="SFLDG01129">
    <property type="entry name" value="C1.5:_HAD__Beta-PGM__Phosphata"/>
    <property type="match status" value="1"/>
</dbReference>
<dbReference type="InterPro" id="IPR000836">
    <property type="entry name" value="PRTase_dom"/>
</dbReference>
<gene>
    <name evidence="6" type="ORF">LZC94_17640</name>
</gene>
<dbReference type="Pfam" id="PF14681">
    <property type="entry name" value="UPRTase"/>
    <property type="match status" value="1"/>
</dbReference>
<dbReference type="Pfam" id="PF13419">
    <property type="entry name" value="HAD_2"/>
    <property type="match status" value="1"/>
</dbReference>
<protein>
    <recommendedName>
        <fullName evidence="4">phosphoglycolate phosphatase</fullName>
        <ecNumber evidence="4">3.1.3.18</ecNumber>
    </recommendedName>
</protein>
<dbReference type="SUPFAM" id="SSF56784">
    <property type="entry name" value="HAD-like"/>
    <property type="match status" value="1"/>
</dbReference>
<comment type="pathway">
    <text evidence="2">Organic acid metabolism; glycolate biosynthesis; glycolate from 2-phosphoglycolate: step 1/1.</text>
</comment>
<dbReference type="Proteomes" id="UP001370348">
    <property type="component" value="Chromosome"/>
</dbReference>
<reference evidence="6 7" key="1">
    <citation type="submission" date="2021-12" db="EMBL/GenBank/DDBJ databases">
        <title>Discovery of the Pendulisporaceae a myxobacterial family with distinct sporulation behavior and unique specialized metabolism.</title>
        <authorList>
            <person name="Garcia R."/>
            <person name="Popoff A."/>
            <person name="Bader C.D."/>
            <person name="Loehr J."/>
            <person name="Walesch S."/>
            <person name="Walt C."/>
            <person name="Boldt J."/>
            <person name="Bunk B."/>
            <person name="Haeckl F.J.F.P.J."/>
            <person name="Gunesch A.P."/>
            <person name="Birkelbach J."/>
            <person name="Nuebel U."/>
            <person name="Pietschmann T."/>
            <person name="Bach T."/>
            <person name="Mueller R."/>
        </authorList>
    </citation>
    <scope>NUCLEOTIDE SEQUENCE [LARGE SCALE GENOMIC DNA]</scope>
    <source>
        <strain evidence="6 7">MSr11954</strain>
    </source>
</reference>
<evidence type="ECO:0000313" key="6">
    <source>
        <dbReference type="EMBL" id="WXB19048.1"/>
    </source>
</evidence>
<evidence type="ECO:0000259" key="5">
    <source>
        <dbReference type="Pfam" id="PF14681"/>
    </source>
</evidence>
<dbReference type="SUPFAM" id="SSF53271">
    <property type="entry name" value="PRTase-like"/>
    <property type="match status" value="1"/>
</dbReference>
<comment type="similarity">
    <text evidence="3">Belongs to the HAD-like hydrolase superfamily. CbbY/CbbZ/Gph/YieH family.</text>
</comment>
<dbReference type="InterPro" id="IPR041492">
    <property type="entry name" value="HAD_2"/>
</dbReference>
<comment type="catalytic activity">
    <reaction evidence="1">
        <text>2-phosphoglycolate + H2O = glycolate + phosphate</text>
        <dbReference type="Rhea" id="RHEA:14369"/>
        <dbReference type="ChEBI" id="CHEBI:15377"/>
        <dbReference type="ChEBI" id="CHEBI:29805"/>
        <dbReference type="ChEBI" id="CHEBI:43474"/>
        <dbReference type="ChEBI" id="CHEBI:58033"/>
        <dbReference type="EC" id="3.1.3.18"/>
    </reaction>
</comment>
<dbReference type="InterPro" id="IPR036412">
    <property type="entry name" value="HAD-like_sf"/>
</dbReference>
<keyword evidence="7" id="KW-1185">Reference proteome</keyword>
<dbReference type="RefSeq" id="WP_394828671.1">
    <property type="nucleotide sequence ID" value="NZ_CP089984.1"/>
</dbReference>